<accession>A0A4Q2KGD8</accession>
<dbReference type="OrthoDB" id="4350352at2"/>
<comment type="caution">
    <text evidence="1">The sequence shown here is derived from an EMBL/GenBank/DDBJ whole genome shotgun (WGS) entry which is preliminary data.</text>
</comment>
<dbReference type="AlphaFoldDB" id="A0A4Q2KGD8"/>
<organism evidence="1 2">
    <name type="scientific">Candidatus Borkfalkia ceftriaxoniphila</name>
    <dbReference type="NCBI Taxonomy" id="2508949"/>
    <lineage>
        <taxon>Bacteria</taxon>
        <taxon>Bacillati</taxon>
        <taxon>Bacillota</taxon>
        <taxon>Clostridia</taxon>
        <taxon>Christensenellales</taxon>
        <taxon>Christensenellaceae</taxon>
        <taxon>Candidatus Borkfalkia</taxon>
    </lineage>
</organism>
<dbReference type="EMBL" id="SDOZ01000002">
    <property type="protein sequence ID" value="RXZ62243.1"/>
    <property type="molecule type" value="Genomic_DNA"/>
</dbReference>
<evidence type="ECO:0000313" key="2">
    <source>
        <dbReference type="Proteomes" id="UP000291269"/>
    </source>
</evidence>
<evidence type="ECO:0000313" key="1">
    <source>
        <dbReference type="EMBL" id="RXZ62243.1"/>
    </source>
</evidence>
<gene>
    <name evidence="1" type="ORF">ESZ91_07560</name>
</gene>
<name>A0A4Q2KGD8_9FIRM</name>
<sequence>MTQEELDAAVKKLIAEANDLSAEQNRKYAAAYAKAEGAALKNRTARSTIFGFVKTDLKEACDRALKKIQDDLDESLAALYLENEQGGGGSGSTDAPYEVDYSLPMRERYVTVKNYYLAYDDKAQAVEDCMKDEVAKEYLGVYYDYLLQLLKMSL</sequence>
<keyword evidence="2" id="KW-1185">Reference proteome</keyword>
<reference evidence="1 2" key="1">
    <citation type="journal article" date="2019" name="Gut">
        <title>Antibiotics-induced monodominance of a novel gut bacterial order.</title>
        <authorList>
            <person name="Hildebrand F."/>
            <person name="Moitinho-Silva L."/>
            <person name="Blasche S."/>
            <person name="Jahn M.T."/>
            <person name="Gossmann T.I."/>
            <person name="Heuerta-Cepas J."/>
            <person name="Hercog R."/>
            <person name="Luetge M."/>
            <person name="Bahram M."/>
            <person name="Pryszlak A."/>
            <person name="Alves R.J."/>
            <person name="Waszak S.M."/>
            <person name="Zhu A."/>
            <person name="Ye L."/>
            <person name="Costea P.I."/>
            <person name="Aalvink S."/>
            <person name="Belzer C."/>
            <person name="Forslund S.K."/>
            <person name="Sunagawa S."/>
            <person name="Hentschel U."/>
            <person name="Merten C."/>
            <person name="Patil K.R."/>
            <person name="Benes V."/>
            <person name="Bork P."/>
        </authorList>
    </citation>
    <scope>NUCLEOTIDE SEQUENCE [LARGE SCALE GENOMIC DNA]</scope>
    <source>
        <strain evidence="1 2">HDS1380</strain>
    </source>
</reference>
<proteinExistence type="predicted"/>
<dbReference type="Proteomes" id="UP000291269">
    <property type="component" value="Unassembled WGS sequence"/>
</dbReference>
<protein>
    <submittedName>
        <fullName evidence="1">Uncharacterized protein</fullName>
    </submittedName>
</protein>
<dbReference type="RefSeq" id="WP_129225761.1">
    <property type="nucleotide sequence ID" value="NZ_SDOZ01000002.1"/>
</dbReference>